<dbReference type="GO" id="GO:0004665">
    <property type="term" value="F:prephenate dehydrogenase (NADP+) activity"/>
    <property type="evidence" value="ECO:0007669"/>
    <property type="project" value="InterPro"/>
</dbReference>
<gene>
    <name evidence="4" type="ORF">AVDCRST_MAG41-422</name>
</gene>
<proteinExistence type="inferred from homology"/>
<dbReference type="SUPFAM" id="SSF51735">
    <property type="entry name" value="NAD(P)-binding Rossmann-fold domains"/>
    <property type="match status" value="1"/>
</dbReference>
<organism evidence="4">
    <name type="scientific">uncultured Mycobacteriales bacterium</name>
    <dbReference type="NCBI Taxonomy" id="581187"/>
    <lineage>
        <taxon>Bacteria</taxon>
        <taxon>Bacillati</taxon>
        <taxon>Actinomycetota</taxon>
        <taxon>Actinomycetes</taxon>
        <taxon>Mycobacteriales</taxon>
        <taxon>environmental samples</taxon>
    </lineage>
</organism>
<dbReference type="InterPro" id="IPR008927">
    <property type="entry name" value="6-PGluconate_DH-like_C_sf"/>
</dbReference>
<dbReference type="EC" id="1.3.1.43" evidence="4"/>
<dbReference type="GO" id="GO:0047794">
    <property type="term" value="F:cyclohexadienyl dehydrogenase activity"/>
    <property type="evidence" value="ECO:0007669"/>
    <property type="project" value="UniProtKB-EC"/>
</dbReference>
<dbReference type="InterPro" id="IPR046825">
    <property type="entry name" value="PDH_C"/>
</dbReference>
<evidence type="ECO:0000256" key="2">
    <source>
        <dbReference type="ARBA" id="ARBA00023002"/>
    </source>
</evidence>
<dbReference type="PROSITE" id="PS51176">
    <property type="entry name" value="PDH_ADH"/>
    <property type="match status" value="1"/>
</dbReference>
<feature type="domain" description="Prephenate/arogenate dehydrogenase" evidence="3">
    <location>
        <begin position="1"/>
        <end position="221"/>
    </location>
</feature>
<sequence>PEVTVLATPMAALPAVLATAPGDVLTDVGSVKVPVLAAARRAGVAGRYVGGHPMAGLERTGFAAADPALLDGAVWVLCLEPDTDLDRWLTVAGLLTGAGCRVLPTTAARHDEAQARISGLPHLLASALAVAGAAGGPLAGALAAGSFRDGTRVAGARPEFVAALCDGNRAALAEVLDATLDTLTRARDALRAGDTVLPLATEGARARRAWAEPAPAEPVRLDRAAATLATDLLVLGAAGGWLDAVSGAVLHGRRPPG</sequence>
<dbReference type="Pfam" id="PF20463">
    <property type="entry name" value="PDH_C"/>
    <property type="match status" value="1"/>
</dbReference>
<dbReference type="GO" id="GO:0070403">
    <property type="term" value="F:NAD+ binding"/>
    <property type="evidence" value="ECO:0007669"/>
    <property type="project" value="InterPro"/>
</dbReference>
<name>A0A6J4HA09_9ACTN</name>
<comment type="similarity">
    <text evidence="1">Belongs to the prephenate/arogenate dehydrogenase family.</text>
</comment>
<dbReference type="InterPro" id="IPR003099">
    <property type="entry name" value="Prephen_DH"/>
</dbReference>
<accession>A0A6J4HA09</accession>
<reference evidence="4" key="1">
    <citation type="submission" date="2020-02" db="EMBL/GenBank/DDBJ databases">
        <authorList>
            <person name="Meier V. D."/>
        </authorList>
    </citation>
    <scope>NUCLEOTIDE SEQUENCE</scope>
    <source>
        <strain evidence="4">AVDCRST_MAG41</strain>
    </source>
</reference>
<dbReference type="GO" id="GO:0006571">
    <property type="term" value="P:tyrosine biosynthetic process"/>
    <property type="evidence" value="ECO:0007669"/>
    <property type="project" value="InterPro"/>
</dbReference>
<protein>
    <submittedName>
        <fullName evidence="4">Arogenate dehydrogenase</fullName>
        <ecNumber evidence="4">1.3.1.43</ecNumber>
    </submittedName>
</protein>
<evidence type="ECO:0000259" key="3">
    <source>
        <dbReference type="PROSITE" id="PS51176"/>
    </source>
</evidence>
<dbReference type="EMBL" id="CADCTP010000039">
    <property type="protein sequence ID" value="CAA9219259.1"/>
    <property type="molecule type" value="Genomic_DNA"/>
</dbReference>
<dbReference type="GO" id="GO:0008977">
    <property type="term" value="F:prephenate dehydrogenase (NAD+) activity"/>
    <property type="evidence" value="ECO:0007669"/>
    <property type="project" value="InterPro"/>
</dbReference>
<dbReference type="InterPro" id="IPR036291">
    <property type="entry name" value="NAD(P)-bd_dom_sf"/>
</dbReference>
<dbReference type="SUPFAM" id="SSF48179">
    <property type="entry name" value="6-phosphogluconate dehydrogenase C-terminal domain-like"/>
    <property type="match status" value="1"/>
</dbReference>
<evidence type="ECO:0000256" key="1">
    <source>
        <dbReference type="ARBA" id="ARBA00007964"/>
    </source>
</evidence>
<dbReference type="Pfam" id="PF02153">
    <property type="entry name" value="PDH_N"/>
    <property type="match status" value="1"/>
</dbReference>
<dbReference type="Gene3D" id="3.40.50.720">
    <property type="entry name" value="NAD(P)-binding Rossmann-like Domain"/>
    <property type="match status" value="1"/>
</dbReference>
<dbReference type="PANTHER" id="PTHR21363:SF0">
    <property type="entry name" value="PREPHENATE DEHYDROGENASE [NADP(+)]"/>
    <property type="match status" value="1"/>
</dbReference>
<dbReference type="PANTHER" id="PTHR21363">
    <property type="entry name" value="PREPHENATE DEHYDROGENASE"/>
    <property type="match status" value="1"/>
</dbReference>
<dbReference type="InterPro" id="IPR050812">
    <property type="entry name" value="Preph/Arog_dehydrog"/>
</dbReference>
<dbReference type="AlphaFoldDB" id="A0A6J4HA09"/>
<dbReference type="InterPro" id="IPR046826">
    <property type="entry name" value="PDH_N"/>
</dbReference>
<dbReference type="Gene3D" id="1.10.3660.10">
    <property type="entry name" value="6-phosphogluconate dehydrogenase C-terminal like domain"/>
    <property type="match status" value="1"/>
</dbReference>
<keyword evidence="2 4" id="KW-0560">Oxidoreductase</keyword>
<feature type="non-terminal residue" evidence="4">
    <location>
        <position position="1"/>
    </location>
</feature>
<evidence type="ECO:0000313" key="4">
    <source>
        <dbReference type="EMBL" id="CAA9219259.1"/>
    </source>
</evidence>